<name>A0ABT0QHL8_9FLAO</name>
<accession>A0ABT0QHL8</accession>
<sequence length="276" mass="32143">MKVLISILSLFFFIENSFCQDKLVRDKVLAEAYLLYNSEKASWNGTDIFLEKFPQKRELIGGYLSYSESDLHNCIFFDKSEDPNLLAKISFNGSFNIEKAKIDTVQRKLNRLEKDLFTIRQVALKEINQDTIFKTYKNTNLNPIPIIINKEKKVFILTGPQISGVVVLGNDYLLTFNKNNKLKNKKAIHKNIIPIEYNEKTDDAVTMHTHLESTGDIITSTDLCTLMLYKDYLNWKQHIVISNKKVSLWSFDNEHLMIMAKKAWEKISNFKKEKKD</sequence>
<protein>
    <submittedName>
        <fullName evidence="1">Uncharacterized protein</fullName>
    </submittedName>
</protein>
<comment type="caution">
    <text evidence="1">The sequence shown here is derived from an EMBL/GenBank/DDBJ whole genome shotgun (WGS) entry which is preliminary data.</text>
</comment>
<dbReference type="RefSeq" id="WP_249973613.1">
    <property type="nucleotide sequence ID" value="NZ_JAMFLZ010000006.1"/>
</dbReference>
<evidence type="ECO:0000313" key="2">
    <source>
        <dbReference type="Proteomes" id="UP001165381"/>
    </source>
</evidence>
<dbReference type="Proteomes" id="UP001165381">
    <property type="component" value="Unassembled WGS sequence"/>
</dbReference>
<evidence type="ECO:0000313" key="1">
    <source>
        <dbReference type="EMBL" id="MCL6296118.1"/>
    </source>
</evidence>
<dbReference type="EMBL" id="JAMFLZ010000006">
    <property type="protein sequence ID" value="MCL6296118.1"/>
    <property type="molecule type" value="Genomic_DNA"/>
</dbReference>
<organism evidence="1 2">
    <name type="scientific">Jejuia spongiicola</name>
    <dbReference type="NCBI Taxonomy" id="2942207"/>
    <lineage>
        <taxon>Bacteria</taxon>
        <taxon>Pseudomonadati</taxon>
        <taxon>Bacteroidota</taxon>
        <taxon>Flavobacteriia</taxon>
        <taxon>Flavobacteriales</taxon>
        <taxon>Flavobacteriaceae</taxon>
        <taxon>Jejuia</taxon>
    </lineage>
</organism>
<keyword evidence="2" id="KW-1185">Reference proteome</keyword>
<reference evidence="1" key="1">
    <citation type="submission" date="2022-05" db="EMBL/GenBank/DDBJ databases">
        <authorList>
            <person name="Park J.-S."/>
        </authorList>
    </citation>
    <scope>NUCLEOTIDE SEQUENCE</scope>
    <source>
        <strain evidence="1">2012CJ34-3</strain>
    </source>
</reference>
<proteinExistence type="predicted"/>
<gene>
    <name evidence="1" type="ORF">M3P09_13990</name>
</gene>